<keyword evidence="4" id="KW-0378">Hydrolase</keyword>
<dbReference type="STRING" id="331648.BST97_13135"/>
<evidence type="ECO:0000256" key="5">
    <source>
        <dbReference type="ARBA" id="ARBA00022807"/>
    </source>
</evidence>
<keyword evidence="5" id="KW-0788">Thiol protease</keyword>
<comment type="similarity">
    <text evidence="1">Belongs to the peptidase C40 family.</text>
</comment>
<keyword evidence="3" id="KW-0732">Signal</keyword>
<dbReference type="Proteomes" id="UP000193431">
    <property type="component" value="Chromosome"/>
</dbReference>
<keyword evidence="2" id="KW-0645">Protease</keyword>
<feature type="domain" description="NlpC/P60" evidence="7">
    <location>
        <begin position="54"/>
        <end position="181"/>
    </location>
</feature>
<feature type="region of interest" description="Disordered" evidence="6">
    <location>
        <begin position="1"/>
        <end position="27"/>
    </location>
</feature>
<evidence type="ECO:0000313" key="8">
    <source>
        <dbReference type="EMBL" id="ARN78856.1"/>
    </source>
</evidence>
<dbReference type="Gene3D" id="3.90.1720.10">
    <property type="entry name" value="endopeptidase domain like (from Nostoc punctiforme)"/>
    <property type="match status" value="1"/>
</dbReference>
<evidence type="ECO:0000313" key="9">
    <source>
        <dbReference type="Proteomes" id="UP000193431"/>
    </source>
</evidence>
<dbReference type="InterPro" id="IPR038765">
    <property type="entry name" value="Papain-like_cys_pep_sf"/>
</dbReference>
<dbReference type="PANTHER" id="PTHR47360">
    <property type="entry name" value="MUREIN DD-ENDOPEPTIDASE MEPS/MUREIN LD-CARBOXYPEPTIDASE"/>
    <property type="match status" value="1"/>
</dbReference>
<evidence type="ECO:0000256" key="1">
    <source>
        <dbReference type="ARBA" id="ARBA00007074"/>
    </source>
</evidence>
<dbReference type="PROSITE" id="PS51935">
    <property type="entry name" value="NLPC_P60"/>
    <property type="match status" value="1"/>
</dbReference>
<dbReference type="EMBL" id="CP019344">
    <property type="protein sequence ID" value="ARN78856.1"/>
    <property type="molecule type" value="Genomic_DNA"/>
</dbReference>
<keyword evidence="9" id="KW-1185">Reference proteome</keyword>
<dbReference type="GO" id="GO:0008234">
    <property type="term" value="F:cysteine-type peptidase activity"/>
    <property type="evidence" value="ECO:0007669"/>
    <property type="project" value="UniProtKB-KW"/>
</dbReference>
<evidence type="ECO:0000259" key="7">
    <source>
        <dbReference type="PROSITE" id="PS51935"/>
    </source>
</evidence>
<dbReference type="GO" id="GO:0006508">
    <property type="term" value="P:proteolysis"/>
    <property type="evidence" value="ECO:0007669"/>
    <property type="project" value="UniProtKB-KW"/>
</dbReference>
<proteinExistence type="inferred from homology"/>
<dbReference type="PANTHER" id="PTHR47360:SF1">
    <property type="entry name" value="ENDOPEPTIDASE NLPC-RELATED"/>
    <property type="match status" value="1"/>
</dbReference>
<gene>
    <name evidence="8" type="ORF">BST97_13135</name>
</gene>
<organism evidence="8 9">
    <name type="scientific">Nonlabens spongiae</name>
    <dbReference type="NCBI Taxonomy" id="331648"/>
    <lineage>
        <taxon>Bacteria</taxon>
        <taxon>Pseudomonadati</taxon>
        <taxon>Bacteroidota</taxon>
        <taxon>Flavobacteriia</taxon>
        <taxon>Flavobacteriales</taxon>
        <taxon>Flavobacteriaceae</taxon>
        <taxon>Nonlabens</taxon>
    </lineage>
</organism>
<evidence type="ECO:0000256" key="2">
    <source>
        <dbReference type="ARBA" id="ARBA00022670"/>
    </source>
</evidence>
<reference evidence="8 9" key="1">
    <citation type="submission" date="2016-11" db="EMBL/GenBank/DDBJ databases">
        <title>Trade-off between light-utilization and light-protection in marine flavobacteria.</title>
        <authorList>
            <person name="Kumagai Y."/>
        </authorList>
    </citation>
    <scope>NUCLEOTIDE SEQUENCE [LARGE SCALE GENOMIC DNA]</scope>
    <source>
        <strain evidence="8 9">JCM 13191</strain>
    </source>
</reference>
<dbReference type="InterPro" id="IPR000064">
    <property type="entry name" value="NLP_P60_dom"/>
</dbReference>
<evidence type="ECO:0000256" key="3">
    <source>
        <dbReference type="ARBA" id="ARBA00022729"/>
    </source>
</evidence>
<protein>
    <recommendedName>
        <fullName evidence="7">NlpC/P60 domain-containing protein</fullName>
    </recommendedName>
</protein>
<accession>A0A1W6MMW6</accession>
<dbReference type="AlphaFoldDB" id="A0A1W6MMW6"/>
<evidence type="ECO:0000256" key="6">
    <source>
        <dbReference type="SAM" id="MobiDB-lite"/>
    </source>
</evidence>
<dbReference type="InterPro" id="IPR052062">
    <property type="entry name" value="Murein_DD/LD_carboxypeptidase"/>
</dbReference>
<name>A0A1W6MMW6_9FLAO</name>
<dbReference type="SUPFAM" id="SSF54001">
    <property type="entry name" value="Cysteine proteinases"/>
    <property type="match status" value="1"/>
</dbReference>
<dbReference type="Pfam" id="PF00877">
    <property type="entry name" value="NLPC_P60"/>
    <property type="match status" value="1"/>
</dbReference>
<evidence type="ECO:0000256" key="4">
    <source>
        <dbReference type="ARBA" id="ARBA00022801"/>
    </source>
</evidence>
<sequence>MLALTSCGSKKPKVVTTKKERARLGGKRPVVNYDRDEKAVTKEETETTYEESAPTSEDIAIEKARTFLGTKWKYAGNDERGIDCSGLICTSFAAAGRTVPRTTWTLKEASNEVDINEVVKGDLLFFATGSNKKRLNHVGLVVNVTPAEIQFIHSSTSRGVIISSLNEPFWLGSYLSAGRLEE</sequence>